<reference evidence="2" key="2">
    <citation type="submission" date="2016-10" db="EMBL/GenBank/DDBJ databases">
        <authorList>
            <person name="de Groot N.N."/>
        </authorList>
    </citation>
    <scope>NUCLEOTIDE SEQUENCE [LARGE SCALE GENOMIC DNA]</scope>
    <source>
        <strain evidence="2">CCBAU85039</strain>
    </source>
</reference>
<evidence type="ECO:0000313" key="5">
    <source>
        <dbReference type="Proteomes" id="UP000198939"/>
    </source>
</evidence>
<gene>
    <name evidence="2" type="ORF">RTCCBAU85039_3598</name>
    <name evidence="3" type="ORF">SAMN05216228_1015110</name>
</gene>
<evidence type="ECO:0000313" key="4">
    <source>
        <dbReference type="Proteomes" id="UP000183063"/>
    </source>
</evidence>
<dbReference type="EMBL" id="FNXB01000018">
    <property type="protein sequence ID" value="SEH99933.1"/>
    <property type="molecule type" value="Genomic_DNA"/>
</dbReference>
<dbReference type="Pfam" id="PF21834">
    <property type="entry name" value="DUF6894"/>
    <property type="match status" value="1"/>
</dbReference>
<dbReference type="InterPro" id="IPR054189">
    <property type="entry name" value="DUF6894"/>
</dbReference>
<name>A0A1H8NX27_9HYPH</name>
<protein>
    <recommendedName>
        <fullName evidence="1">DUF6894 domain-containing protein</fullName>
    </recommendedName>
</protein>
<reference evidence="3 5" key="3">
    <citation type="submission" date="2016-10" db="EMBL/GenBank/DDBJ databases">
        <authorList>
            <person name="Varghese N."/>
            <person name="Submissions S."/>
        </authorList>
    </citation>
    <scope>NUCLEOTIDE SEQUENCE [LARGE SCALE GENOMIC DNA]</scope>
    <source>
        <strain evidence="3 5">CGMCC 1.7071</strain>
    </source>
</reference>
<feature type="domain" description="DUF6894" evidence="1">
    <location>
        <begin position="8"/>
        <end position="75"/>
    </location>
</feature>
<evidence type="ECO:0000313" key="2">
    <source>
        <dbReference type="EMBL" id="SEH99933.1"/>
    </source>
</evidence>
<sequence length="77" mass="8575">MHEPKLKRFFFHIRKGKELVRDREGSLFNDVDDAITEALICARTGRGHKGDGGSIARAFEITDETGKLLATVPIASY</sequence>
<dbReference type="OrthoDB" id="8021130at2"/>
<dbReference type="Proteomes" id="UP000183063">
    <property type="component" value="Unassembled WGS sequence"/>
</dbReference>
<accession>A0A1H8NX27</accession>
<dbReference type="AlphaFoldDB" id="A0A1H8NX27"/>
<keyword evidence="5" id="KW-1185">Reference proteome</keyword>
<dbReference type="RefSeq" id="WP_143147501.1">
    <property type="nucleotide sequence ID" value="NZ_FNXB01000018.1"/>
</dbReference>
<evidence type="ECO:0000259" key="1">
    <source>
        <dbReference type="Pfam" id="PF21834"/>
    </source>
</evidence>
<organism evidence="2 4">
    <name type="scientific">Rhizobium tibeticum</name>
    <dbReference type="NCBI Taxonomy" id="501024"/>
    <lineage>
        <taxon>Bacteria</taxon>
        <taxon>Pseudomonadati</taxon>
        <taxon>Pseudomonadota</taxon>
        <taxon>Alphaproteobacteria</taxon>
        <taxon>Hyphomicrobiales</taxon>
        <taxon>Rhizobiaceae</taxon>
        <taxon>Rhizobium/Agrobacterium group</taxon>
        <taxon>Rhizobium</taxon>
    </lineage>
</organism>
<reference evidence="4" key="1">
    <citation type="submission" date="2016-10" db="EMBL/GenBank/DDBJ databases">
        <authorList>
            <person name="Wibberg D."/>
        </authorList>
    </citation>
    <scope>NUCLEOTIDE SEQUENCE [LARGE SCALE GENOMIC DNA]</scope>
</reference>
<evidence type="ECO:0000313" key="3">
    <source>
        <dbReference type="EMBL" id="SEO33888.1"/>
    </source>
</evidence>
<dbReference type="Proteomes" id="UP000198939">
    <property type="component" value="Unassembled WGS sequence"/>
</dbReference>
<dbReference type="EMBL" id="FOCV01000015">
    <property type="protein sequence ID" value="SEO33888.1"/>
    <property type="molecule type" value="Genomic_DNA"/>
</dbReference>
<proteinExistence type="predicted"/>